<organism evidence="1 2">
    <name type="scientific">Dactylosporangium maewongense</name>
    <dbReference type="NCBI Taxonomy" id="634393"/>
    <lineage>
        <taxon>Bacteria</taxon>
        <taxon>Bacillati</taxon>
        <taxon>Actinomycetota</taxon>
        <taxon>Actinomycetes</taxon>
        <taxon>Micromonosporales</taxon>
        <taxon>Micromonosporaceae</taxon>
        <taxon>Dactylosporangium</taxon>
    </lineage>
</organism>
<dbReference type="EMBL" id="BAAAQD010000003">
    <property type="protein sequence ID" value="GAA1506623.1"/>
    <property type="molecule type" value="Genomic_DNA"/>
</dbReference>
<proteinExistence type="predicted"/>
<dbReference type="RefSeq" id="WP_344501563.1">
    <property type="nucleotide sequence ID" value="NZ_BAAAQD010000003.1"/>
</dbReference>
<name>A0ABN1ZXG9_9ACTN</name>
<evidence type="ECO:0008006" key="3">
    <source>
        <dbReference type="Google" id="ProtNLM"/>
    </source>
</evidence>
<dbReference type="Proteomes" id="UP001501470">
    <property type="component" value="Unassembled WGS sequence"/>
</dbReference>
<keyword evidence="2" id="KW-1185">Reference proteome</keyword>
<accession>A0ABN1ZXG9</accession>
<evidence type="ECO:0000313" key="1">
    <source>
        <dbReference type="EMBL" id="GAA1506623.1"/>
    </source>
</evidence>
<evidence type="ECO:0000313" key="2">
    <source>
        <dbReference type="Proteomes" id="UP001501470"/>
    </source>
</evidence>
<reference evidence="1 2" key="1">
    <citation type="journal article" date="2019" name="Int. J. Syst. Evol. Microbiol.">
        <title>The Global Catalogue of Microorganisms (GCM) 10K type strain sequencing project: providing services to taxonomists for standard genome sequencing and annotation.</title>
        <authorList>
            <consortium name="The Broad Institute Genomics Platform"/>
            <consortium name="The Broad Institute Genome Sequencing Center for Infectious Disease"/>
            <person name="Wu L."/>
            <person name="Ma J."/>
        </authorList>
    </citation>
    <scope>NUCLEOTIDE SEQUENCE [LARGE SCALE GENOMIC DNA]</scope>
    <source>
        <strain evidence="1 2">JCM 15933</strain>
    </source>
</reference>
<protein>
    <recommendedName>
        <fullName evidence="3">Hemerythrin-like domain-containing protein</fullName>
    </recommendedName>
</protein>
<gene>
    <name evidence="1" type="ORF">GCM10009827_020530</name>
</gene>
<comment type="caution">
    <text evidence="1">The sequence shown here is derived from an EMBL/GenBank/DDBJ whole genome shotgun (WGS) entry which is preliminary data.</text>
</comment>
<sequence length="131" mass="14111">MELLGGIQRVEHAIQTPAGDPAWRPAVSQAVAQLKAAFAAHVRETEGPSGLYAGVLGDAPRLARGLYGLVDEHETVWEALDDLEGHLGAGGVRPEVVCEDAARLIREVWQHRQRGADLLHEAYETDLGGET</sequence>